<dbReference type="GO" id="GO:0016491">
    <property type="term" value="F:oxidoreductase activity"/>
    <property type="evidence" value="ECO:0007669"/>
    <property type="project" value="UniProtKB-KW"/>
</dbReference>
<dbReference type="Gene3D" id="3.40.50.720">
    <property type="entry name" value="NAD(P)-binding Rossmann-like Domain"/>
    <property type="match status" value="1"/>
</dbReference>
<dbReference type="InterPro" id="IPR036291">
    <property type="entry name" value="NAD(P)-bd_dom_sf"/>
</dbReference>
<evidence type="ECO:0000313" key="6">
    <source>
        <dbReference type="Proteomes" id="UP000675781"/>
    </source>
</evidence>
<dbReference type="FunFam" id="3.40.50.720:FF:000084">
    <property type="entry name" value="Short-chain dehydrogenase reductase"/>
    <property type="match status" value="1"/>
</dbReference>
<dbReference type="RefSeq" id="WP_212528789.1">
    <property type="nucleotide sequence ID" value="NZ_JAGSOG010000053.1"/>
</dbReference>
<dbReference type="CDD" id="cd05233">
    <property type="entry name" value="SDR_c"/>
    <property type="match status" value="1"/>
</dbReference>
<dbReference type="SUPFAM" id="SSF51735">
    <property type="entry name" value="NAD(P)-binding Rossmann-fold domains"/>
    <property type="match status" value="1"/>
</dbReference>
<dbReference type="EMBL" id="JAGSOG010000053">
    <property type="protein sequence ID" value="MBR7834268.1"/>
    <property type="molecule type" value="Genomic_DNA"/>
</dbReference>
<dbReference type="InterPro" id="IPR057326">
    <property type="entry name" value="KR_dom"/>
</dbReference>
<dbReference type="PANTHER" id="PTHR43391">
    <property type="entry name" value="RETINOL DEHYDROGENASE-RELATED"/>
    <property type="match status" value="1"/>
</dbReference>
<proteinExistence type="inferred from homology"/>
<keyword evidence="6" id="KW-1185">Reference proteome</keyword>
<reference evidence="5" key="1">
    <citation type="submission" date="2021-04" db="EMBL/GenBank/DDBJ databases">
        <title>Genome based classification of Actinospica acidithermotolerans sp. nov., an actinobacterium isolated from an Indonesian hot spring.</title>
        <authorList>
            <person name="Kusuma A.B."/>
            <person name="Putra K.E."/>
            <person name="Nafisah S."/>
            <person name="Loh J."/>
            <person name="Nouioui I."/>
            <person name="Goodfellow M."/>
        </authorList>
    </citation>
    <scope>NUCLEOTIDE SEQUENCE</scope>
    <source>
        <strain evidence="5">CSCA 57</strain>
    </source>
</reference>
<dbReference type="InterPro" id="IPR002347">
    <property type="entry name" value="SDR_fam"/>
</dbReference>
<gene>
    <name evidence="5" type="ORF">KDL01_13415</name>
</gene>
<evidence type="ECO:0000256" key="2">
    <source>
        <dbReference type="ARBA" id="ARBA00023002"/>
    </source>
</evidence>
<keyword evidence="2" id="KW-0560">Oxidoreductase</keyword>
<dbReference type="SMART" id="SM00822">
    <property type="entry name" value="PKS_KR"/>
    <property type="match status" value="1"/>
</dbReference>
<dbReference type="Pfam" id="PF00106">
    <property type="entry name" value="adh_short"/>
    <property type="match status" value="1"/>
</dbReference>
<sequence length="282" mass="29695">MSPTAHRIGRDLTAKSAVVTGAGSGIGRSIALLLAQRGARVYVADVDEQRAEAVARAIRGAGGAASAHVVDVTDADAVARFADAVFLDGPLDLLFNNAGIGLAGAVVDTTLEDWRRLIDVNLMGVVHGLNAFLPRLLAQGRPAHIVNTASMAGLVPAAGLTAYSATKAAVVALTEALEIELIGTAVRVSALCPGVIDTAIVSATTMRGTWADRRARTVELYAKRGTSPDTVARQALAALRRGRRIVPTPRYQVVPHWWLKRTVPPAGRALSILSFRFLSRDD</sequence>
<evidence type="ECO:0000256" key="3">
    <source>
        <dbReference type="RuleBase" id="RU000363"/>
    </source>
</evidence>
<accession>A0A941IRU3</accession>
<protein>
    <submittedName>
        <fullName evidence="5">SDR family NAD(P)-dependent oxidoreductase</fullName>
    </submittedName>
</protein>
<dbReference type="PRINTS" id="PR00081">
    <property type="entry name" value="GDHRDH"/>
</dbReference>
<name>A0A941IRU3_9ACTN</name>
<evidence type="ECO:0000259" key="4">
    <source>
        <dbReference type="SMART" id="SM00822"/>
    </source>
</evidence>
<dbReference type="PRINTS" id="PR00080">
    <property type="entry name" value="SDRFAMILY"/>
</dbReference>
<dbReference type="AlphaFoldDB" id="A0A941IRU3"/>
<organism evidence="5 6">
    <name type="scientific">Actinospica durhamensis</name>
    <dbReference type="NCBI Taxonomy" id="1508375"/>
    <lineage>
        <taxon>Bacteria</taxon>
        <taxon>Bacillati</taxon>
        <taxon>Actinomycetota</taxon>
        <taxon>Actinomycetes</taxon>
        <taxon>Catenulisporales</taxon>
        <taxon>Actinospicaceae</taxon>
        <taxon>Actinospica</taxon>
    </lineage>
</organism>
<comment type="caution">
    <text evidence="5">The sequence shown here is derived from an EMBL/GenBank/DDBJ whole genome shotgun (WGS) entry which is preliminary data.</text>
</comment>
<comment type="similarity">
    <text evidence="1 3">Belongs to the short-chain dehydrogenases/reductases (SDR) family.</text>
</comment>
<evidence type="ECO:0000313" key="5">
    <source>
        <dbReference type="EMBL" id="MBR7834268.1"/>
    </source>
</evidence>
<dbReference type="PANTHER" id="PTHR43391:SF12">
    <property type="entry name" value="OXIDOREDUCTASE EPHD-RELATED"/>
    <property type="match status" value="1"/>
</dbReference>
<dbReference type="Proteomes" id="UP000675781">
    <property type="component" value="Unassembled WGS sequence"/>
</dbReference>
<evidence type="ECO:0000256" key="1">
    <source>
        <dbReference type="ARBA" id="ARBA00006484"/>
    </source>
</evidence>
<feature type="domain" description="Ketoreductase" evidence="4">
    <location>
        <begin position="15"/>
        <end position="198"/>
    </location>
</feature>